<protein>
    <submittedName>
        <fullName evidence="1">Uncharacterized protein</fullName>
    </submittedName>
</protein>
<sequence length="162" mass="19601">MDGTPDWLPELELFSHYGGNWEQYLEAIYRIFCQDFVDSKPVFRGQHLALKRHPIVDGKEATFWHMTSEGSVEAERTPDFRRCERIRWPRPVIENEQDPALKVWSEKRGNENRIHLWFEAEGYLVVLAERATYTLPWTAFYIDRQHQRDKYTKRWKRNTSRK</sequence>
<evidence type="ECO:0000313" key="1">
    <source>
        <dbReference type="EMBL" id="PHQ27367.1"/>
    </source>
</evidence>
<dbReference type="EMBL" id="NTFI01000001">
    <property type="protein sequence ID" value="PHQ27367.1"/>
    <property type="molecule type" value="Genomic_DNA"/>
</dbReference>
<dbReference type="AlphaFoldDB" id="A0A2G1VKR7"/>
<organism evidence="1 2">
    <name type="scientific">Marinobacter guineae</name>
    <dbReference type="NCBI Taxonomy" id="432303"/>
    <lineage>
        <taxon>Bacteria</taxon>
        <taxon>Pseudomonadati</taxon>
        <taxon>Pseudomonadota</taxon>
        <taxon>Gammaproteobacteria</taxon>
        <taxon>Pseudomonadales</taxon>
        <taxon>Marinobacteraceae</taxon>
        <taxon>Marinobacter</taxon>
    </lineage>
</organism>
<evidence type="ECO:0000313" key="2">
    <source>
        <dbReference type="Proteomes" id="UP000229044"/>
    </source>
</evidence>
<dbReference type="OrthoDB" id="7868987at2"/>
<comment type="caution">
    <text evidence="1">The sequence shown here is derived from an EMBL/GenBank/DDBJ whole genome shotgun (WGS) entry which is preliminary data.</text>
</comment>
<reference evidence="1 2" key="1">
    <citation type="submission" date="2017-09" db="EMBL/GenBank/DDBJ databases">
        <title>The draft genome sequences of Marinobacter guineae M3B.</title>
        <authorList>
            <person name="Cao J."/>
        </authorList>
    </citation>
    <scope>NUCLEOTIDE SEQUENCE [LARGE SCALE GENOMIC DNA]</scope>
    <source>
        <strain evidence="1 2">M3B</strain>
    </source>
</reference>
<keyword evidence="2" id="KW-1185">Reference proteome</keyword>
<dbReference type="Proteomes" id="UP000229044">
    <property type="component" value="Unassembled WGS sequence"/>
</dbReference>
<gene>
    <name evidence="1" type="ORF">CLH62_07310</name>
</gene>
<accession>A0A2G1VKR7</accession>
<dbReference type="RefSeq" id="WP_099617434.1">
    <property type="nucleotide sequence ID" value="NZ_KZ319339.1"/>
</dbReference>
<name>A0A2G1VKR7_9GAMM</name>
<proteinExistence type="predicted"/>